<evidence type="ECO:0008006" key="3">
    <source>
        <dbReference type="Google" id="ProtNLM"/>
    </source>
</evidence>
<dbReference type="Pfam" id="PF13830">
    <property type="entry name" value="DUF4192"/>
    <property type="match status" value="1"/>
</dbReference>
<evidence type="ECO:0000313" key="2">
    <source>
        <dbReference type="Proteomes" id="UP000219947"/>
    </source>
</evidence>
<accession>A0A2A8D809</accession>
<dbReference type="InterPro" id="IPR025447">
    <property type="entry name" value="DUF4192"/>
</dbReference>
<protein>
    <recommendedName>
        <fullName evidence="3">DUF4192 family protein</fullName>
    </recommendedName>
</protein>
<dbReference type="RefSeq" id="WP_098042355.1">
    <property type="nucleotide sequence ID" value="NZ_PDEV01000001.1"/>
</dbReference>
<name>A0A2A8D809_9MICC</name>
<evidence type="ECO:0000313" key="1">
    <source>
        <dbReference type="EMBL" id="PEN17011.1"/>
    </source>
</evidence>
<reference evidence="1" key="1">
    <citation type="submission" date="2017-10" db="EMBL/GenBank/DDBJ databases">
        <title>Kefir isolates.</title>
        <authorList>
            <person name="Kim Y."/>
            <person name="Blasche S."/>
        </authorList>
    </citation>
    <scope>NUCLEOTIDE SEQUENCE [LARGE SCALE GENOMIC DNA]</scope>
    <source>
        <strain evidence="1">OG2-2</strain>
    </source>
</reference>
<keyword evidence="2" id="KW-1185">Reference proteome</keyword>
<gene>
    <name evidence="1" type="ORF">CRM92_03020</name>
</gene>
<proteinExistence type="predicted"/>
<dbReference type="Proteomes" id="UP000219947">
    <property type="component" value="Unassembled WGS sequence"/>
</dbReference>
<dbReference type="EMBL" id="PDEV01000001">
    <property type="protein sequence ID" value="PEN17011.1"/>
    <property type="molecule type" value="Genomic_DNA"/>
</dbReference>
<organism evidence="1 2">
    <name type="scientific">Rothia dentocariosa</name>
    <dbReference type="NCBI Taxonomy" id="2047"/>
    <lineage>
        <taxon>Bacteria</taxon>
        <taxon>Bacillati</taxon>
        <taxon>Actinomycetota</taxon>
        <taxon>Actinomycetes</taxon>
        <taxon>Micrococcales</taxon>
        <taxon>Micrococcaceae</taxon>
        <taxon>Rothia</taxon>
    </lineage>
</organism>
<sequence>MTTTSNLTTTYSLHTEEDLIALVLHQFGYWPQESLVLLSVTKHAVGPCIRVNLPDEQQDLEQYFDKLANLVPATVDGFEPITGVFALIFSGNAATRERQLSPATRTVLHNTDLYIDNRAGISFNQWLPTLYAACNNVHLDLYDVLYCGSVSRWSLDRNQLALTYRGPIEDIMHSSYYLDRVYEGRRVSAEPLSAYTQCLWDTATSASTNEVTEWEQASLLWMHTFEEELNQAMGRHTVLEHPGYYRQKSIELCYWESALEAVRWVMRTYPPENAEEHDNAISFGDRLRSLISPEIAGYLLCSMNTQATPEFILYQAAKDLPEALGVLDGYDCMHAACGEGSYEPVEPLCYGKPTTRRRTTLPETFYQTFRGESPHIGGIGHGRVSWHDWIRRTHRILQQQILDDTCDSSETRPEEHITKIDRMVELLSGLTKDYKPAWSRLNALEVLCNLLVHAVQSGEQYGRLRLLQAWINWLRGGNTYAGILADIARLHCDEDMPLFQALSESVFPLWITDPVRCWRGDFYFSTLLPHEAADAKVETIEPKAG</sequence>
<comment type="caution">
    <text evidence="1">The sequence shown here is derived from an EMBL/GenBank/DDBJ whole genome shotgun (WGS) entry which is preliminary data.</text>
</comment>
<dbReference type="AlphaFoldDB" id="A0A2A8D809"/>